<dbReference type="InterPro" id="IPR038326">
    <property type="entry name" value="IFN-lambda_sf"/>
</dbReference>
<dbReference type="Pfam" id="PF15177">
    <property type="entry name" value="IL28A"/>
    <property type="match status" value="1"/>
</dbReference>
<name>A0A851D0T9_TODME</name>
<reference evidence="7" key="1">
    <citation type="submission" date="2019-10" db="EMBL/GenBank/DDBJ databases">
        <title>Bird 10,000 Genomes (B10K) Project - Family phase.</title>
        <authorList>
            <person name="Zhang G."/>
        </authorList>
    </citation>
    <scope>NUCLEOTIDE SEQUENCE</scope>
    <source>
        <strain evidence="7">B10K-DU-002-69</strain>
        <tissue evidence="7">Muscle</tissue>
    </source>
</reference>
<dbReference type="GO" id="GO:0005615">
    <property type="term" value="C:extracellular space"/>
    <property type="evidence" value="ECO:0007669"/>
    <property type="project" value="UniProtKB-KW"/>
</dbReference>
<dbReference type="PANTHER" id="PTHR31943:SF1">
    <property type="entry name" value="INTERFERON LAMBDA-2-RELATED"/>
    <property type="match status" value="1"/>
</dbReference>
<keyword evidence="4" id="KW-0964">Secreted</keyword>
<evidence type="ECO:0000256" key="4">
    <source>
        <dbReference type="ARBA" id="ARBA00022525"/>
    </source>
</evidence>
<dbReference type="GO" id="GO:0050778">
    <property type="term" value="P:positive regulation of immune response"/>
    <property type="evidence" value="ECO:0007669"/>
    <property type="project" value="InterPro"/>
</dbReference>
<dbReference type="GO" id="GO:0051607">
    <property type="term" value="P:defense response to virus"/>
    <property type="evidence" value="ECO:0007669"/>
    <property type="project" value="UniProtKB-KW"/>
</dbReference>
<keyword evidence="3" id="KW-0202">Cytokine</keyword>
<keyword evidence="8" id="KW-1185">Reference proteome</keyword>
<dbReference type="GO" id="GO:0007259">
    <property type="term" value="P:cell surface receptor signaling pathway via JAK-STAT"/>
    <property type="evidence" value="ECO:0007669"/>
    <property type="project" value="InterPro"/>
</dbReference>
<gene>
    <name evidence="7" type="primary">Ifnl3</name>
    <name evidence="7" type="ORF">TODMEX_R05118</name>
</gene>
<dbReference type="EMBL" id="WEIS01012242">
    <property type="protein sequence ID" value="NWI63119.1"/>
    <property type="molecule type" value="Genomic_DNA"/>
</dbReference>
<comment type="similarity">
    <text evidence="2">Belongs to the lambda interferon family.</text>
</comment>
<proteinExistence type="inferred from homology"/>
<dbReference type="Gene3D" id="1.20.1250.60">
    <property type="entry name" value="Interferon lambda"/>
    <property type="match status" value="1"/>
</dbReference>
<dbReference type="OrthoDB" id="9897984at2759"/>
<evidence type="ECO:0000256" key="2">
    <source>
        <dbReference type="ARBA" id="ARBA00008717"/>
    </source>
</evidence>
<dbReference type="Proteomes" id="UP000660247">
    <property type="component" value="Unassembled WGS sequence"/>
</dbReference>
<dbReference type="AlphaFoldDB" id="A0A851D0T9"/>
<evidence type="ECO:0000256" key="1">
    <source>
        <dbReference type="ARBA" id="ARBA00004613"/>
    </source>
</evidence>
<dbReference type="GO" id="GO:0005125">
    <property type="term" value="F:cytokine activity"/>
    <property type="evidence" value="ECO:0007669"/>
    <property type="project" value="UniProtKB-KW"/>
</dbReference>
<feature type="non-terminal residue" evidence="7">
    <location>
        <position position="1"/>
    </location>
</feature>
<keyword evidence="6" id="KW-0051">Antiviral defense</keyword>
<evidence type="ECO:0000313" key="7">
    <source>
        <dbReference type="EMBL" id="NWI63119.1"/>
    </source>
</evidence>
<evidence type="ECO:0000256" key="3">
    <source>
        <dbReference type="ARBA" id="ARBA00022514"/>
    </source>
</evidence>
<dbReference type="PANTHER" id="PTHR31943">
    <property type="entry name" value="INTERLEUKIN-28 AND 29"/>
    <property type="match status" value="1"/>
</dbReference>
<organism evidence="7 8">
    <name type="scientific">Todus mexicanus</name>
    <name type="common">Puerto Rican tody</name>
    <dbReference type="NCBI Taxonomy" id="135184"/>
    <lineage>
        <taxon>Eukaryota</taxon>
        <taxon>Metazoa</taxon>
        <taxon>Chordata</taxon>
        <taxon>Craniata</taxon>
        <taxon>Vertebrata</taxon>
        <taxon>Euteleostomi</taxon>
        <taxon>Archelosauria</taxon>
        <taxon>Archosauria</taxon>
        <taxon>Dinosauria</taxon>
        <taxon>Saurischia</taxon>
        <taxon>Theropoda</taxon>
        <taxon>Coelurosauria</taxon>
        <taxon>Aves</taxon>
        <taxon>Neognathae</taxon>
        <taxon>Neoaves</taxon>
        <taxon>Telluraves</taxon>
        <taxon>Coraciimorphae</taxon>
        <taxon>Coraciiformes</taxon>
        <taxon>Todidae</taxon>
        <taxon>Todus</taxon>
    </lineage>
</organism>
<keyword evidence="5" id="KW-0732">Signal</keyword>
<evidence type="ECO:0000313" key="8">
    <source>
        <dbReference type="Proteomes" id="UP000660247"/>
    </source>
</evidence>
<comment type="subcellular location">
    <subcellularLocation>
        <location evidence="1">Secreted</location>
    </subcellularLocation>
</comment>
<feature type="non-terminal residue" evidence="7">
    <location>
        <position position="137"/>
    </location>
</feature>
<evidence type="ECO:0000256" key="6">
    <source>
        <dbReference type="ARBA" id="ARBA00023118"/>
    </source>
</evidence>
<comment type="caution">
    <text evidence="7">The sequence shown here is derived from an EMBL/GenBank/DDBJ whole genome shotgun (WGS) entry which is preliminary data.</text>
</comment>
<dbReference type="InterPro" id="IPR029177">
    <property type="entry name" value="INF_lambda"/>
</dbReference>
<accession>A0A851D0T9</accession>
<evidence type="ECO:0000256" key="5">
    <source>
        <dbReference type="ARBA" id="ARBA00022729"/>
    </source>
</evidence>
<sequence length="137" mass="15708">QDEEILLLSDRKCNTLLFHRNTRKWNTAELSVPDRVMLVKAELNFATAMLRLPTTPTFDETRQQPLAFLTQAQEDLRGCMPTEASSHQPSRKLRQWLLKLETAKATETKGCLEASAILHIFQMLHDLQCAALREQCT</sequence>
<dbReference type="GO" id="GO:0045087">
    <property type="term" value="P:innate immune response"/>
    <property type="evidence" value="ECO:0007669"/>
    <property type="project" value="TreeGrafter"/>
</dbReference>
<protein>
    <submittedName>
        <fullName evidence="7">IFNL3 protein</fullName>
    </submittedName>
</protein>